<dbReference type="RefSeq" id="WP_057951690.1">
    <property type="nucleotide sequence ID" value="NZ_CP013118.1"/>
</dbReference>
<protein>
    <recommendedName>
        <fullName evidence="3">Plasmid stabilization system protein</fullName>
    </recommendedName>
</protein>
<proteinExistence type="predicted"/>
<dbReference type="OrthoDB" id="1098070at2"/>
<evidence type="ECO:0000313" key="1">
    <source>
        <dbReference type="EMBL" id="ALO14108.1"/>
    </source>
</evidence>
<dbReference type="STRING" id="1307839.L21SP5_00429"/>
<gene>
    <name evidence="1" type="ORF">L21SP5_00429</name>
</gene>
<accession>A0A0S2HVY8</accession>
<organism evidence="1 2">
    <name type="scientific">Salinivirga cyanobacteriivorans</name>
    <dbReference type="NCBI Taxonomy" id="1307839"/>
    <lineage>
        <taxon>Bacteria</taxon>
        <taxon>Pseudomonadati</taxon>
        <taxon>Bacteroidota</taxon>
        <taxon>Bacteroidia</taxon>
        <taxon>Bacteroidales</taxon>
        <taxon>Salinivirgaceae</taxon>
        <taxon>Salinivirga</taxon>
    </lineage>
</organism>
<evidence type="ECO:0000313" key="2">
    <source>
        <dbReference type="Proteomes" id="UP000064893"/>
    </source>
</evidence>
<keyword evidence="2" id="KW-1185">Reference proteome</keyword>
<dbReference type="Gene3D" id="3.30.2310.20">
    <property type="entry name" value="RelE-like"/>
    <property type="match status" value="1"/>
</dbReference>
<evidence type="ECO:0008006" key="3">
    <source>
        <dbReference type="Google" id="ProtNLM"/>
    </source>
</evidence>
<name>A0A0S2HVY8_9BACT</name>
<dbReference type="InterPro" id="IPR035093">
    <property type="entry name" value="RelE/ParE_toxin_dom_sf"/>
</dbReference>
<dbReference type="Proteomes" id="UP000064893">
    <property type="component" value="Chromosome"/>
</dbReference>
<dbReference type="AlphaFoldDB" id="A0A0S2HVY8"/>
<sequence length="96" mass="11823">MRKIVWNKYARLDYYKNIDYLLENWDETVTQNFVDAVNKIIEVLKKGQFDFQNTNITNIRRVVLTRQITLFYKTEDHSVELLRFWNNYQNPEQMNI</sequence>
<dbReference type="KEGG" id="blq:L21SP5_00429"/>
<dbReference type="EMBL" id="CP013118">
    <property type="protein sequence ID" value="ALO14108.1"/>
    <property type="molecule type" value="Genomic_DNA"/>
</dbReference>
<reference evidence="1 2" key="1">
    <citation type="submission" date="2015-11" db="EMBL/GenBank/DDBJ databases">
        <title>Description and complete genome sequence of a novel strain predominating in hypersaline microbial mats and representing a new family of the Bacteriodetes phylum.</title>
        <authorList>
            <person name="Spring S."/>
            <person name="Bunk B."/>
            <person name="Sproer C."/>
            <person name="Klenk H.-P."/>
        </authorList>
    </citation>
    <scope>NUCLEOTIDE SEQUENCE [LARGE SCALE GENOMIC DNA]</scope>
    <source>
        <strain evidence="1 2">L21-Spi-D4</strain>
    </source>
</reference>